<dbReference type="PANTHER" id="PTHR30087:SF1">
    <property type="entry name" value="HYPOTHETICAL CYTOSOLIC PROTEIN"/>
    <property type="match status" value="1"/>
</dbReference>
<evidence type="ECO:0008006" key="4">
    <source>
        <dbReference type="Google" id="ProtNLM"/>
    </source>
</evidence>
<feature type="region of interest" description="Disordered" evidence="1">
    <location>
        <begin position="1"/>
        <end position="74"/>
    </location>
</feature>
<organism evidence="2 3">
    <name type="scientific">Streptosporangium pseudovulgare</name>
    <dbReference type="NCBI Taxonomy" id="35765"/>
    <lineage>
        <taxon>Bacteria</taxon>
        <taxon>Bacillati</taxon>
        <taxon>Actinomycetota</taxon>
        <taxon>Actinomycetes</taxon>
        <taxon>Streptosporangiales</taxon>
        <taxon>Streptosporangiaceae</taxon>
        <taxon>Streptosporangium</taxon>
    </lineage>
</organism>
<dbReference type="Proteomes" id="UP000611554">
    <property type="component" value="Unassembled WGS sequence"/>
</dbReference>
<evidence type="ECO:0000256" key="1">
    <source>
        <dbReference type="SAM" id="MobiDB-lite"/>
    </source>
</evidence>
<proteinExistence type="predicted"/>
<feature type="compositionally biased region" description="Low complexity" evidence="1">
    <location>
        <begin position="40"/>
        <end position="58"/>
    </location>
</feature>
<gene>
    <name evidence="2" type="ORF">GCM10010140_14850</name>
</gene>
<dbReference type="InterPro" id="IPR007553">
    <property type="entry name" value="2-thiour_desulf"/>
</dbReference>
<protein>
    <recommendedName>
        <fullName evidence="4">DUF523 domain-containing protein</fullName>
    </recommendedName>
</protein>
<accession>A0ABQ2QKR2</accession>
<name>A0ABQ2QKR2_9ACTN</name>
<evidence type="ECO:0000313" key="2">
    <source>
        <dbReference type="EMBL" id="GGP86376.1"/>
    </source>
</evidence>
<feature type="compositionally biased region" description="Low complexity" evidence="1">
    <location>
        <begin position="1"/>
        <end position="22"/>
    </location>
</feature>
<feature type="compositionally biased region" description="Basic residues" evidence="1">
    <location>
        <begin position="23"/>
        <end position="36"/>
    </location>
</feature>
<dbReference type="Pfam" id="PF04463">
    <property type="entry name" value="2-thiour_desulf"/>
    <property type="match status" value="1"/>
</dbReference>
<reference evidence="3" key="1">
    <citation type="journal article" date="2019" name="Int. J. Syst. Evol. Microbiol.">
        <title>The Global Catalogue of Microorganisms (GCM) 10K type strain sequencing project: providing services to taxonomists for standard genome sequencing and annotation.</title>
        <authorList>
            <consortium name="The Broad Institute Genomics Platform"/>
            <consortium name="The Broad Institute Genome Sequencing Center for Infectious Disease"/>
            <person name="Wu L."/>
            <person name="Ma J."/>
        </authorList>
    </citation>
    <scope>NUCLEOTIDE SEQUENCE [LARGE SCALE GENOMIC DNA]</scope>
    <source>
        <strain evidence="3">JCM 3115</strain>
    </source>
</reference>
<keyword evidence="3" id="KW-1185">Reference proteome</keyword>
<comment type="caution">
    <text evidence="2">The sequence shown here is derived from an EMBL/GenBank/DDBJ whole genome shotgun (WGS) entry which is preliminary data.</text>
</comment>
<evidence type="ECO:0000313" key="3">
    <source>
        <dbReference type="Proteomes" id="UP000611554"/>
    </source>
</evidence>
<dbReference type="EMBL" id="BMQJ01000002">
    <property type="protein sequence ID" value="GGP86376.1"/>
    <property type="molecule type" value="Genomic_DNA"/>
</dbReference>
<sequence length="254" mass="25749">MGISVLPGRPAPRAAASGSRLARPGHLHPVRGRRSPPRVPARAPGAPSRGLPGSGSRAFARTGRSGREPARAAGPKLGRVERILVSACLMGRRVRYDGAAKTSDDALLAAWRKEGRLIPFCPEVSGGLPVPRPAAEIEGGAGGAAVLDGAARVLTAAGADVTGAFLAGAHAALEAARASGVRLAILKEASPSCGSLVVHDGAFGGGRVPGDGVTTALLLRHGIAVFGEDRIAEAGLRLRELERAAAPGERRDPV</sequence>
<dbReference type="PANTHER" id="PTHR30087">
    <property type="entry name" value="INNER MEMBRANE PROTEIN"/>
    <property type="match status" value="1"/>
</dbReference>